<dbReference type="AlphaFoldDB" id="A0A371HCL6"/>
<feature type="non-terminal residue" evidence="1">
    <location>
        <position position="1"/>
    </location>
</feature>
<name>A0A371HCL6_MUCPR</name>
<keyword evidence="2" id="KW-1185">Reference proteome</keyword>
<dbReference type="Proteomes" id="UP000257109">
    <property type="component" value="Unassembled WGS sequence"/>
</dbReference>
<proteinExistence type="predicted"/>
<sequence length="75" mass="9001">MGFSIKEQEKKLLKWKKVLYCLKQTPRAWNSRIDKYFQDNGNNPNLFDNFMKVMSCEFEMIDIGLIPYYLGLEVK</sequence>
<evidence type="ECO:0000313" key="2">
    <source>
        <dbReference type="Proteomes" id="UP000257109"/>
    </source>
</evidence>
<dbReference type="EMBL" id="QJKJ01002963">
    <property type="protein sequence ID" value="RDY00541.1"/>
    <property type="molecule type" value="Genomic_DNA"/>
</dbReference>
<comment type="caution">
    <text evidence="1">The sequence shown here is derived from an EMBL/GenBank/DDBJ whole genome shotgun (WGS) entry which is preliminary data.</text>
</comment>
<reference evidence="1" key="1">
    <citation type="submission" date="2018-05" db="EMBL/GenBank/DDBJ databases">
        <title>Draft genome of Mucuna pruriens seed.</title>
        <authorList>
            <person name="Nnadi N.E."/>
            <person name="Vos R."/>
            <person name="Hasami M.H."/>
            <person name="Devisetty U.K."/>
            <person name="Aguiy J.C."/>
        </authorList>
    </citation>
    <scope>NUCLEOTIDE SEQUENCE [LARGE SCALE GENOMIC DNA]</scope>
    <source>
        <strain evidence="1">JCA_2017</strain>
    </source>
</reference>
<accession>A0A371HCL6</accession>
<organism evidence="1 2">
    <name type="scientific">Mucuna pruriens</name>
    <name type="common">Velvet bean</name>
    <name type="synonym">Dolichos pruriens</name>
    <dbReference type="NCBI Taxonomy" id="157652"/>
    <lineage>
        <taxon>Eukaryota</taxon>
        <taxon>Viridiplantae</taxon>
        <taxon>Streptophyta</taxon>
        <taxon>Embryophyta</taxon>
        <taxon>Tracheophyta</taxon>
        <taxon>Spermatophyta</taxon>
        <taxon>Magnoliopsida</taxon>
        <taxon>eudicotyledons</taxon>
        <taxon>Gunneridae</taxon>
        <taxon>Pentapetalae</taxon>
        <taxon>rosids</taxon>
        <taxon>fabids</taxon>
        <taxon>Fabales</taxon>
        <taxon>Fabaceae</taxon>
        <taxon>Papilionoideae</taxon>
        <taxon>50 kb inversion clade</taxon>
        <taxon>NPAAA clade</taxon>
        <taxon>indigoferoid/millettioid clade</taxon>
        <taxon>Phaseoleae</taxon>
        <taxon>Mucuna</taxon>
    </lineage>
</organism>
<gene>
    <name evidence="1" type="ORF">CR513_16258</name>
</gene>
<evidence type="ECO:0000313" key="1">
    <source>
        <dbReference type="EMBL" id="RDY00541.1"/>
    </source>
</evidence>
<protein>
    <recommendedName>
        <fullName evidence="3">Reverse transcriptase Ty1/copia-type domain-containing protein</fullName>
    </recommendedName>
</protein>
<evidence type="ECO:0008006" key="3">
    <source>
        <dbReference type="Google" id="ProtNLM"/>
    </source>
</evidence>